<reference evidence="1" key="1">
    <citation type="submission" date="2018-05" db="EMBL/GenBank/DDBJ databases">
        <authorList>
            <person name="Lanie J.A."/>
            <person name="Ng W.-L."/>
            <person name="Kazmierczak K.M."/>
            <person name="Andrzejewski T.M."/>
            <person name="Davidsen T.M."/>
            <person name="Wayne K.J."/>
            <person name="Tettelin H."/>
            <person name="Glass J.I."/>
            <person name="Rusch D."/>
            <person name="Podicherti R."/>
            <person name="Tsui H.-C.T."/>
            <person name="Winkler M.E."/>
        </authorList>
    </citation>
    <scope>NUCLEOTIDE SEQUENCE</scope>
</reference>
<gene>
    <name evidence="1" type="ORF">METZ01_LOCUS224311</name>
</gene>
<protein>
    <submittedName>
        <fullName evidence="1">Uncharacterized protein</fullName>
    </submittedName>
</protein>
<dbReference type="EMBL" id="UINC01054124">
    <property type="protein sequence ID" value="SVB71457.1"/>
    <property type="molecule type" value="Genomic_DNA"/>
</dbReference>
<evidence type="ECO:0000313" key="1">
    <source>
        <dbReference type="EMBL" id="SVB71457.1"/>
    </source>
</evidence>
<organism evidence="1">
    <name type="scientific">marine metagenome</name>
    <dbReference type="NCBI Taxonomy" id="408172"/>
    <lineage>
        <taxon>unclassified sequences</taxon>
        <taxon>metagenomes</taxon>
        <taxon>ecological metagenomes</taxon>
    </lineage>
</organism>
<dbReference type="AntiFam" id="ANF00024">
    <property type="entry name" value="Antisense to 23S rRNA"/>
</dbReference>
<name>A0A382GA82_9ZZZZ</name>
<accession>A0A382GA82</accession>
<dbReference type="AlphaFoldDB" id="A0A382GA82"/>
<sequence length="101" mass="11557">MHFGEYELFPSLIGLSPLPTGHPKTFQRLRVRASTMCYHSFTLPMGSSLGFASTTTNLVALFRLAFATDPYLKYLTLLETVTRRLIMQKARRHHRNGSDRL</sequence>
<proteinExistence type="predicted"/>